<evidence type="ECO:0000256" key="1">
    <source>
        <dbReference type="ARBA" id="ARBA00023157"/>
    </source>
</evidence>
<dbReference type="Proteomes" id="UP001228049">
    <property type="component" value="Unassembled WGS sequence"/>
</dbReference>
<dbReference type="Gene3D" id="2.60.120.200">
    <property type="match status" value="1"/>
</dbReference>
<dbReference type="CDD" id="cd00054">
    <property type="entry name" value="EGF_CA"/>
    <property type="match status" value="1"/>
</dbReference>
<protein>
    <submittedName>
        <fullName evidence="5">Neural-cadherin</fullName>
    </submittedName>
</protein>
<dbReference type="EMBL" id="JASDAP010000015">
    <property type="protein sequence ID" value="KAK1891839.1"/>
    <property type="molecule type" value="Genomic_DNA"/>
</dbReference>
<evidence type="ECO:0000259" key="3">
    <source>
        <dbReference type="PROSITE" id="PS50025"/>
    </source>
</evidence>
<dbReference type="InterPro" id="IPR000742">
    <property type="entry name" value="EGF"/>
</dbReference>
<gene>
    <name evidence="5" type="ORF">KUDE01_010664</name>
</gene>
<dbReference type="InterPro" id="IPR013320">
    <property type="entry name" value="ConA-like_dom_sf"/>
</dbReference>
<evidence type="ECO:0000259" key="4">
    <source>
        <dbReference type="PROSITE" id="PS50026"/>
    </source>
</evidence>
<keyword evidence="6" id="KW-1185">Reference proteome</keyword>
<dbReference type="InterPro" id="IPR001791">
    <property type="entry name" value="Laminin_G"/>
</dbReference>
<sequence>EVRFTLDRCSGAAVMEMEGLGSWLTTEDHSSCEVTGVTPNTDRHLNMSQVLQLGGVNEDIPYVYPQLQHKHFSGCIRNLIVDSKLYDLGSPADSNSSSPGCLTTDSSCVNMGYPSCGHRGRCHGEWGSFSCQCVPGYAGHQCEEGKPNLFWTYELKGCVNCVVDCTISNKTKPIRASLKDQWKL</sequence>
<comment type="caution">
    <text evidence="2">Lacks conserved residue(s) required for the propagation of feature annotation.</text>
</comment>
<reference evidence="5" key="1">
    <citation type="submission" date="2023-04" db="EMBL/GenBank/DDBJ databases">
        <title>Chromosome-level genome of Chaenocephalus aceratus.</title>
        <authorList>
            <person name="Park H."/>
        </authorList>
    </citation>
    <scope>NUCLEOTIDE SEQUENCE</scope>
    <source>
        <strain evidence="5">DE</strain>
        <tissue evidence="5">Muscle</tissue>
    </source>
</reference>
<dbReference type="SUPFAM" id="SSF49899">
    <property type="entry name" value="Concanavalin A-like lectins/glucanases"/>
    <property type="match status" value="1"/>
</dbReference>
<accession>A0AAD9C1M6</accession>
<dbReference type="Pfam" id="PF00008">
    <property type="entry name" value="EGF"/>
    <property type="match status" value="1"/>
</dbReference>
<name>A0AAD9C1M6_DISEL</name>
<feature type="domain" description="EGF-like" evidence="4">
    <location>
        <begin position="104"/>
        <end position="143"/>
    </location>
</feature>
<dbReference type="AlphaFoldDB" id="A0AAD9C1M6"/>
<dbReference type="SUPFAM" id="SSF57196">
    <property type="entry name" value="EGF/Laminin"/>
    <property type="match status" value="1"/>
</dbReference>
<feature type="disulfide bond" evidence="2">
    <location>
        <begin position="133"/>
        <end position="142"/>
    </location>
</feature>
<dbReference type="PROSITE" id="PS50026">
    <property type="entry name" value="EGF_3"/>
    <property type="match status" value="1"/>
</dbReference>
<comment type="caution">
    <text evidence="5">The sequence shown here is derived from an EMBL/GenBank/DDBJ whole genome shotgun (WGS) entry which is preliminary data.</text>
</comment>
<keyword evidence="1 2" id="KW-1015">Disulfide bond</keyword>
<dbReference type="SMART" id="SM00181">
    <property type="entry name" value="EGF"/>
    <property type="match status" value="1"/>
</dbReference>
<evidence type="ECO:0000313" key="5">
    <source>
        <dbReference type="EMBL" id="KAK1891839.1"/>
    </source>
</evidence>
<dbReference type="PROSITE" id="PS50025">
    <property type="entry name" value="LAM_G_DOMAIN"/>
    <property type="match status" value="1"/>
</dbReference>
<proteinExistence type="predicted"/>
<organism evidence="5 6">
    <name type="scientific">Dissostichus eleginoides</name>
    <name type="common">Patagonian toothfish</name>
    <name type="synonym">Dissostichus amissus</name>
    <dbReference type="NCBI Taxonomy" id="100907"/>
    <lineage>
        <taxon>Eukaryota</taxon>
        <taxon>Metazoa</taxon>
        <taxon>Chordata</taxon>
        <taxon>Craniata</taxon>
        <taxon>Vertebrata</taxon>
        <taxon>Euteleostomi</taxon>
        <taxon>Actinopterygii</taxon>
        <taxon>Neopterygii</taxon>
        <taxon>Teleostei</taxon>
        <taxon>Neoteleostei</taxon>
        <taxon>Acanthomorphata</taxon>
        <taxon>Eupercaria</taxon>
        <taxon>Perciformes</taxon>
        <taxon>Notothenioidei</taxon>
        <taxon>Nototheniidae</taxon>
        <taxon>Dissostichus</taxon>
    </lineage>
</organism>
<evidence type="ECO:0000256" key="2">
    <source>
        <dbReference type="PROSITE-ProRule" id="PRU00076"/>
    </source>
</evidence>
<dbReference type="PROSITE" id="PS01186">
    <property type="entry name" value="EGF_2"/>
    <property type="match status" value="1"/>
</dbReference>
<dbReference type="PROSITE" id="PS00022">
    <property type="entry name" value="EGF_1"/>
    <property type="match status" value="1"/>
</dbReference>
<dbReference type="Gene3D" id="2.10.25.10">
    <property type="entry name" value="Laminin"/>
    <property type="match status" value="1"/>
</dbReference>
<evidence type="ECO:0000313" key="6">
    <source>
        <dbReference type="Proteomes" id="UP001228049"/>
    </source>
</evidence>
<feature type="domain" description="Laminin G" evidence="3">
    <location>
        <begin position="1"/>
        <end position="101"/>
    </location>
</feature>
<feature type="non-terminal residue" evidence="5">
    <location>
        <position position="184"/>
    </location>
</feature>
<keyword evidence="2" id="KW-0245">EGF-like domain</keyword>
<feature type="non-terminal residue" evidence="5">
    <location>
        <position position="1"/>
    </location>
</feature>